<evidence type="ECO:0000256" key="4">
    <source>
        <dbReference type="ARBA" id="ARBA00022692"/>
    </source>
</evidence>
<keyword evidence="5 7" id="KW-1133">Transmembrane helix</keyword>
<accession>A0A1Y2A3X4</accession>
<protein>
    <recommendedName>
        <fullName evidence="8">Major facilitator superfamily (MFS) profile domain-containing protein</fullName>
    </recommendedName>
</protein>
<dbReference type="OrthoDB" id="10021397at2759"/>
<dbReference type="AlphaFoldDB" id="A0A1Y2A3X4"/>
<evidence type="ECO:0000256" key="5">
    <source>
        <dbReference type="ARBA" id="ARBA00022989"/>
    </source>
</evidence>
<dbReference type="PANTHER" id="PTHR23501:SF12">
    <property type="entry name" value="MAJOR FACILITATOR SUPERFAMILY (MFS) PROFILE DOMAIN-CONTAINING PROTEIN-RELATED"/>
    <property type="match status" value="1"/>
</dbReference>
<feature type="domain" description="Major facilitator superfamily (MFS) profile" evidence="8">
    <location>
        <begin position="59"/>
        <end position="151"/>
    </location>
</feature>
<dbReference type="GO" id="GO:0005886">
    <property type="term" value="C:plasma membrane"/>
    <property type="evidence" value="ECO:0007669"/>
    <property type="project" value="TreeGrafter"/>
</dbReference>
<keyword evidence="6 7" id="KW-0472">Membrane</keyword>
<keyword evidence="3" id="KW-0813">Transport</keyword>
<organism evidence="9 10">
    <name type="scientific">Clohesyomyces aquaticus</name>
    <dbReference type="NCBI Taxonomy" id="1231657"/>
    <lineage>
        <taxon>Eukaryota</taxon>
        <taxon>Fungi</taxon>
        <taxon>Dikarya</taxon>
        <taxon>Ascomycota</taxon>
        <taxon>Pezizomycotina</taxon>
        <taxon>Dothideomycetes</taxon>
        <taxon>Pleosporomycetidae</taxon>
        <taxon>Pleosporales</taxon>
        <taxon>Lindgomycetaceae</taxon>
        <taxon>Clohesyomyces</taxon>
    </lineage>
</organism>
<evidence type="ECO:0000256" key="3">
    <source>
        <dbReference type="ARBA" id="ARBA00022448"/>
    </source>
</evidence>
<dbReference type="PROSITE" id="PS50850">
    <property type="entry name" value="MFS"/>
    <property type="match status" value="1"/>
</dbReference>
<dbReference type="Proteomes" id="UP000193144">
    <property type="component" value="Unassembled WGS sequence"/>
</dbReference>
<feature type="transmembrane region" description="Helical" evidence="7">
    <location>
        <begin position="54"/>
        <end position="73"/>
    </location>
</feature>
<name>A0A1Y2A3X4_9PLEO</name>
<evidence type="ECO:0000256" key="7">
    <source>
        <dbReference type="SAM" id="Phobius"/>
    </source>
</evidence>
<comment type="similarity">
    <text evidence="2">Belongs to the major facilitator superfamily. TCR/Tet family.</text>
</comment>
<keyword evidence="10" id="KW-1185">Reference proteome</keyword>
<dbReference type="EMBL" id="MCFA01000015">
    <property type="protein sequence ID" value="ORY16987.1"/>
    <property type="molecule type" value="Genomic_DNA"/>
</dbReference>
<evidence type="ECO:0000256" key="2">
    <source>
        <dbReference type="ARBA" id="ARBA00007520"/>
    </source>
</evidence>
<dbReference type="InterPro" id="IPR036259">
    <property type="entry name" value="MFS_trans_sf"/>
</dbReference>
<evidence type="ECO:0000313" key="10">
    <source>
        <dbReference type="Proteomes" id="UP000193144"/>
    </source>
</evidence>
<gene>
    <name evidence="9" type="ORF">BCR34DRAFT_597373</name>
</gene>
<evidence type="ECO:0000259" key="8">
    <source>
        <dbReference type="PROSITE" id="PS50850"/>
    </source>
</evidence>
<sequence>MSVPEKPSSSPTGSSKELAFITEPQDMNEATNMERASNAILLRDNSSAREMKPLPWFSIVFSLLVALFLFALDNTIVADIQAKIIYALGDIEKLSWVSVAFALGAVGTNLLWGKLYSFFDRKPLFIASVANFEVGSALCGAAPTLDVLISG</sequence>
<evidence type="ECO:0000313" key="9">
    <source>
        <dbReference type="EMBL" id="ORY16987.1"/>
    </source>
</evidence>
<evidence type="ECO:0000256" key="6">
    <source>
        <dbReference type="ARBA" id="ARBA00023136"/>
    </source>
</evidence>
<dbReference type="STRING" id="1231657.A0A1Y2A3X4"/>
<dbReference type="SUPFAM" id="SSF103473">
    <property type="entry name" value="MFS general substrate transporter"/>
    <property type="match status" value="1"/>
</dbReference>
<keyword evidence="4 7" id="KW-0812">Transmembrane</keyword>
<proteinExistence type="inferred from homology"/>
<feature type="transmembrane region" description="Helical" evidence="7">
    <location>
        <begin position="94"/>
        <end position="112"/>
    </location>
</feature>
<reference evidence="9 10" key="1">
    <citation type="submission" date="2016-07" db="EMBL/GenBank/DDBJ databases">
        <title>Pervasive Adenine N6-methylation of Active Genes in Fungi.</title>
        <authorList>
            <consortium name="DOE Joint Genome Institute"/>
            <person name="Mondo S.J."/>
            <person name="Dannebaum R.O."/>
            <person name="Kuo R.C."/>
            <person name="Labutti K."/>
            <person name="Haridas S."/>
            <person name="Kuo A."/>
            <person name="Salamov A."/>
            <person name="Ahrendt S.R."/>
            <person name="Lipzen A."/>
            <person name="Sullivan W."/>
            <person name="Andreopoulos W.B."/>
            <person name="Clum A."/>
            <person name="Lindquist E."/>
            <person name="Daum C."/>
            <person name="Ramamoorthy G.K."/>
            <person name="Gryganskyi A."/>
            <person name="Culley D."/>
            <person name="Magnuson J.K."/>
            <person name="James T.Y."/>
            <person name="O'Malley M.A."/>
            <person name="Stajich J.E."/>
            <person name="Spatafora J.W."/>
            <person name="Visel A."/>
            <person name="Grigoriev I.V."/>
        </authorList>
    </citation>
    <scope>NUCLEOTIDE SEQUENCE [LARGE SCALE GENOMIC DNA]</scope>
    <source>
        <strain evidence="9 10">CBS 115471</strain>
    </source>
</reference>
<comment type="subcellular location">
    <subcellularLocation>
        <location evidence="1">Membrane</location>
        <topology evidence="1">Multi-pass membrane protein</topology>
    </subcellularLocation>
</comment>
<dbReference type="PANTHER" id="PTHR23501">
    <property type="entry name" value="MAJOR FACILITATOR SUPERFAMILY"/>
    <property type="match status" value="1"/>
</dbReference>
<dbReference type="InterPro" id="IPR020846">
    <property type="entry name" value="MFS_dom"/>
</dbReference>
<dbReference type="GO" id="GO:0022857">
    <property type="term" value="F:transmembrane transporter activity"/>
    <property type="evidence" value="ECO:0007669"/>
    <property type="project" value="InterPro"/>
</dbReference>
<dbReference type="Gene3D" id="1.20.1250.20">
    <property type="entry name" value="MFS general substrate transporter like domains"/>
    <property type="match status" value="1"/>
</dbReference>
<evidence type="ECO:0000256" key="1">
    <source>
        <dbReference type="ARBA" id="ARBA00004141"/>
    </source>
</evidence>
<comment type="caution">
    <text evidence="9">The sequence shown here is derived from an EMBL/GenBank/DDBJ whole genome shotgun (WGS) entry which is preliminary data.</text>
</comment>